<organism evidence="4 5">
    <name type="scientific">Ridgeia piscesae</name>
    <name type="common">Tubeworm</name>
    <dbReference type="NCBI Taxonomy" id="27915"/>
    <lineage>
        <taxon>Eukaryota</taxon>
        <taxon>Metazoa</taxon>
        <taxon>Spiralia</taxon>
        <taxon>Lophotrochozoa</taxon>
        <taxon>Annelida</taxon>
        <taxon>Polychaeta</taxon>
        <taxon>Sedentaria</taxon>
        <taxon>Canalipalpata</taxon>
        <taxon>Sabellida</taxon>
        <taxon>Siboglinidae</taxon>
        <taxon>Ridgeia</taxon>
    </lineage>
</organism>
<keyword evidence="5" id="KW-1185">Reference proteome</keyword>
<feature type="domain" description="Ubiquitin-like" evidence="3">
    <location>
        <begin position="4"/>
        <end position="80"/>
    </location>
</feature>
<dbReference type="AlphaFoldDB" id="A0AAD9KN74"/>
<dbReference type="CDD" id="cd17039">
    <property type="entry name" value="Ubl_ubiquitin_like"/>
    <property type="match status" value="1"/>
</dbReference>
<evidence type="ECO:0008006" key="6">
    <source>
        <dbReference type="Google" id="ProtNLM"/>
    </source>
</evidence>
<dbReference type="PANTHER" id="PTHR10677:SF25">
    <property type="entry name" value="UBIQUITIN-LIKE PROTEIN 7"/>
    <property type="match status" value="1"/>
</dbReference>
<gene>
    <name evidence="4" type="ORF">NP493_802g02013</name>
</gene>
<dbReference type="PROSITE" id="PS50053">
    <property type="entry name" value="UBIQUITIN_2"/>
    <property type="match status" value="1"/>
</dbReference>
<dbReference type="Gene3D" id="1.10.8.10">
    <property type="entry name" value="DNA helicase RuvA subunit, C-terminal domain"/>
    <property type="match status" value="1"/>
</dbReference>
<dbReference type="Pfam" id="PF00240">
    <property type="entry name" value="ubiquitin"/>
    <property type="match status" value="1"/>
</dbReference>
<dbReference type="InterPro" id="IPR047878">
    <property type="entry name" value="UBL7_UBA"/>
</dbReference>
<accession>A0AAD9KN74</accession>
<dbReference type="GO" id="GO:0005829">
    <property type="term" value="C:cytosol"/>
    <property type="evidence" value="ECO:0007669"/>
    <property type="project" value="TreeGrafter"/>
</dbReference>
<dbReference type="PANTHER" id="PTHR10677">
    <property type="entry name" value="UBIQUILIN"/>
    <property type="match status" value="1"/>
</dbReference>
<dbReference type="InterPro" id="IPR015940">
    <property type="entry name" value="UBA"/>
</dbReference>
<evidence type="ECO:0000259" key="3">
    <source>
        <dbReference type="PROSITE" id="PS50053"/>
    </source>
</evidence>
<evidence type="ECO:0000256" key="1">
    <source>
        <dbReference type="SAM" id="MobiDB-lite"/>
    </source>
</evidence>
<dbReference type="InterPro" id="IPR009060">
    <property type="entry name" value="UBA-like_sf"/>
</dbReference>
<evidence type="ECO:0000259" key="2">
    <source>
        <dbReference type="PROSITE" id="PS50030"/>
    </source>
</evidence>
<evidence type="ECO:0000313" key="5">
    <source>
        <dbReference type="Proteomes" id="UP001209878"/>
    </source>
</evidence>
<proteinExistence type="predicted"/>
<dbReference type="CDD" id="cd14326">
    <property type="entry name" value="UBA_UBL7"/>
    <property type="match status" value="1"/>
</dbReference>
<dbReference type="GO" id="GO:0031593">
    <property type="term" value="F:polyubiquitin modification-dependent protein binding"/>
    <property type="evidence" value="ECO:0007669"/>
    <property type="project" value="TreeGrafter"/>
</dbReference>
<dbReference type="SMART" id="SM00213">
    <property type="entry name" value="UBQ"/>
    <property type="match status" value="1"/>
</dbReference>
<dbReference type="InterPro" id="IPR029071">
    <property type="entry name" value="Ubiquitin-like_domsf"/>
</dbReference>
<dbReference type="InterPro" id="IPR000626">
    <property type="entry name" value="Ubiquitin-like_dom"/>
</dbReference>
<name>A0AAD9KN74_RIDPI</name>
<dbReference type="PROSITE" id="PS50030">
    <property type="entry name" value="UBA"/>
    <property type="match status" value="1"/>
</dbReference>
<feature type="region of interest" description="Disordered" evidence="1">
    <location>
        <begin position="200"/>
        <end position="222"/>
    </location>
</feature>
<dbReference type="InterPro" id="IPR015496">
    <property type="entry name" value="Ubiquilin"/>
</dbReference>
<dbReference type="SUPFAM" id="SSF46934">
    <property type="entry name" value="UBA-like"/>
    <property type="match status" value="1"/>
</dbReference>
<evidence type="ECO:0000313" key="4">
    <source>
        <dbReference type="EMBL" id="KAK2174396.1"/>
    </source>
</evidence>
<dbReference type="GO" id="GO:0006511">
    <property type="term" value="P:ubiquitin-dependent protein catabolic process"/>
    <property type="evidence" value="ECO:0007669"/>
    <property type="project" value="TreeGrafter"/>
</dbReference>
<dbReference type="EMBL" id="JAODUO010000805">
    <property type="protein sequence ID" value="KAK2174396.1"/>
    <property type="molecule type" value="Genomic_DNA"/>
</dbReference>
<sequence length="306" mass="33220">MTTVNVLNRTTGKRTRVKVDVDFTGNVAAMKRNISKALEFPQEELDLLYAGQSLKDDKSLDSYRIHPGITVHVMKKIKPPKITAEVADTESVRRAINTLQASLASPVFRNMVEQMLAKPETLDNLIENTPGLDEDPIAMAILQTPEFLTMWAESDKVQRLIDSHPTLGQAAVIVLTSVNNGPDTPGGAGGSSRAMYSLDRMSDEDEVRPQRQGASGGPPSQITTSQLAAALMATGPSVPQNTQNRPQGNAAQEPITTDFFRQAIMQEQLQQMRDMGITDEAQAQRALQATGGNIEAAIELIFGNPP</sequence>
<dbReference type="SMART" id="SM00165">
    <property type="entry name" value="UBA"/>
    <property type="match status" value="1"/>
</dbReference>
<dbReference type="SUPFAM" id="SSF54236">
    <property type="entry name" value="Ubiquitin-like"/>
    <property type="match status" value="1"/>
</dbReference>
<reference evidence="4" key="1">
    <citation type="journal article" date="2023" name="Mol. Biol. Evol.">
        <title>Third-Generation Sequencing Reveals the Adaptive Role of the Epigenome in Three Deep-Sea Polychaetes.</title>
        <authorList>
            <person name="Perez M."/>
            <person name="Aroh O."/>
            <person name="Sun Y."/>
            <person name="Lan Y."/>
            <person name="Juniper S.K."/>
            <person name="Young C.R."/>
            <person name="Angers B."/>
            <person name="Qian P.Y."/>
        </authorList>
    </citation>
    <scope>NUCLEOTIDE SEQUENCE</scope>
    <source>
        <strain evidence="4">R07B-5</strain>
    </source>
</reference>
<protein>
    <recommendedName>
        <fullName evidence="6">Ubiquitin-like protein</fullName>
    </recommendedName>
</protein>
<dbReference type="Pfam" id="PF00627">
    <property type="entry name" value="UBA"/>
    <property type="match status" value="1"/>
</dbReference>
<dbReference type="Gene3D" id="3.10.20.90">
    <property type="entry name" value="Phosphatidylinositol 3-kinase Catalytic Subunit, Chain A, domain 1"/>
    <property type="match status" value="1"/>
</dbReference>
<dbReference type="Proteomes" id="UP001209878">
    <property type="component" value="Unassembled WGS sequence"/>
</dbReference>
<feature type="domain" description="UBA" evidence="2">
    <location>
        <begin position="263"/>
        <end position="304"/>
    </location>
</feature>
<comment type="caution">
    <text evidence="4">The sequence shown here is derived from an EMBL/GenBank/DDBJ whole genome shotgun (WGS) entry which is preliminary data.</text>
</comment>